<evidence type="ECO:0000313" key="8">
    <source>
        <dbReference type="EMBL" id="TLM77705.1"/>
    </source>
</evidence>
<dbReference type="Pfam" id="PF25967">
    <property type="entry name" value="RND-MFP_C"/>
    <property type="match status" value="1"/>
</dbReference>
<dbReference type="Pfam" id="PF25954">
    <property type="entry name" value="Beta-barrel_RND_2"/>
    <property type="match status" value="1"/>
</dbReference>
<dbReference type="Proteomes" id="UP000306791">
    <property type="component" value="Unassembled WGS sequence"/>
</dbReference>
<keyword evidence="3" id="KW-0813">Transport</keyword>
<dbReference type="Gene3D" id="2.40.50.100">
    <property type="match status" value="1"/>
</dbReference>
<dbReference type="InterPro" id="IPR006143">
    <property type="entry name" value="RND_pump_MFP"/>
</dbReference>
<accession>A0ABY2UI95</accession>
<dbReference type="InterPro" id="IPR058627">
    <property type="entry name" value="MdtA-like_C"/>
</dbReference>
<proteinExistence type="inferred from homology"/>
<evidence type="ECO:0000256" key="2">
    <source>
        <dbReference type="ARBA" id="ARBA00009477"/>
    </source>
</evidence>
<keyword evidence="4" id="KW-0812">Transmembrane</keyword>
<keyword evidence="4" id="KW-0472">Membrane</keyword>
<evidence type="ECO:0000259" key="6">
    <source>
        <dbReference type="Pfam" id="PF25954"/>
    </source>
</evidence>
<comment type="subcellular location">
    <subcellularLocation>
        <location evidence="1">Cell envelope</location>
    </subcellularLocation>
</comment>
<dbReference type="InterPro" id="IPR058792">
    <property type="entry name" value="Beta-barrel_RND_2"/>
</dbReference>
<dbReference type="SUPFAM" id="SSF111369">
    <property type="entry name" value="HlyD-like secretion proteins"/>
    <property type="match status" value="1"/>
</dbReference>
<dbReference type="EMBL" id="VANI01000009">
    <property type="protein sequence ID" value="TLM77705.1"/>
    <property type="molecule type" value="Genomic_DNA"/>
</dbReference>
<evidence type="ECO:0000256" key="3">
    <source>
        <dbReference type="ARBA" id="ARBA00022448"/>
    </source>
</evidence>
<feature type="domain" description="Multidrug resistance protein MdtA-like C-terminal permuted SH3" evidence="7">
    <location>
        <begin position="290"/>
        <end position="353"/>
    </location>
</feature>
<evidence type="ECO:0000259" key="7">
    <source>
        <dbReference type="Pfam" id="PF25967"/>
    </source>
</evidence>
<evidence type="ECO:0000313" key="9">
    <source>
        <dbReference type="Proteomes" id="UP000306791"/>
    </source>
</evidence>
<protein>
    <submittedName>
        <fullName evidence="8">Efflux RND transporter periplasmic adaptor subunit</fullName>
    </submittedName>
</protein>
<evidence type="ECO:0000256" key="4">
    <source>
        <dbReference type="SAM" id="Phobius"/>
    </source>
</evidence>
<sequence>MSDQLTRAVSSSGGNRWISIAAVLLMCSLIAFAMWAWRVSKSSNAAWSRGPVHVIAETVQPEEVQVSLQALGELRAVQQVDLASEVSGRVASIHFIAGQQVVAGDLLVQLDDSIEQADLSAAKASEAFALQQLTRAKELAPSGAITKETLQQRQAEFDQSTARVKQLEARILQKRIVAPFAGEVGLRRVDLGQYLNAGDEVASLTDAGQLFVNFDIPQQVVNRVKVGQSLAVSVGTPGIDTVPATISAIEPQVGRDTRNATVQGIVDNRQHNLQPGMYATVHVAMPPESNALMLPASAVLASPSGDTVLVVRDLTADKIGTADFVPVSIGRRIGDRVMVNRGLAEGDVIVTEGQLRVQKGSALKIVNGNAEAVAQQGNAP</sequence>
<comment type="similarity">
    <text evidence="2">Belongs to the membrane fusion protein (MFP) (TC 8.A.1) family.</text>
</comment>
<dbReference type="PANTHER" id="PTHR30469:SF29">
    <property type="entry name" value="BLR2860 PROTEIN"/>
    <property type="match status" value="1"/>
</dbReference>
<feature type="domain" description="Multidrug resistance protein MdtA-like barrel-sandwich hybrid" evidence="5">
    <location>
        <begin position="79"/>
        <end position="205"/>
    </location>
</feature>
<comment type="caution">
    <text evidence="8">The sequence shown here is derived from an EMBL/GenBank/DDBJ whole genome shotgun (WGS) entry which is preliminary data.</text>
</comment>
<dbReference type="NCBIfam" id="TIGR01730">
    <property type="entry name" value="RND_mfp"/>
    <property type="match status" value="1"/>
</dbReference>
<evidence type="ECO:0000259" key="5">
    <source>
        <dbReference type="Pfam" id="PF25917"/>
    </source>
</evidence>
<reference evidence="8 9" key="1">
    <citation type="submission" date="2019-05" db="EMBL/GenBank/DDBJ databases">
        <title>Microbulbifer harenosus sp. nov., an alginate-degrading bacterium isolated from coastal sand.</title>
        <authorList>
            <person name="Huang H."/>
            <person name="Mo K."/>
            <person name="Bao S."/>
        </authorList>
    </citation>
    <scope>NUCLEOTIDE SEQUENCE [LARGE SCALE GENOMIC DNA]</scope>
    <source>
        <strain evidence="8 9">HB161719</strain>
    </source>
</reference>
<gene>
    <name evidence="8" type="ORF">FDY93_08910</name>
</gene>
<keyword evidence="9" id="KW-1185">Reference proteome</keyword>
<dbReference type="Gene3D" id="2.40.420.20">
    <property type="match status" value="1"/>
</dbReference>
<dbReference type="Gene3D" id="1.10.287.470">
    <property type="entry name" value="Helix hairpin bin"/>
    <property type="match status" value="1"/>
</dbReference>
<dbReference type="Gene3D" id="2.40.30.170">
    <property type="match status" value="1"/>
</dbReference>
<dbReference type="PANTHER" id="PTHR30469">
    <property type="entry name" value="MULTIDRUG RESISTANCE PROTEIN MDTA"/>
    <property type="match status" value="1"/>
</dbReference>
<keyword evidence="4" id="KW-1133">Transmembrane helix</keyword>
<evidence type="ECO:0000256" key="1">
    <source>
        <dbReference type="ARBA" id="ARBA00004196"/>
    </source>
</evidence>
<organism evidence="8 9">
    <name type="scientific">Microbulbifer harenosus</name>
    <dbReference type="NCBI Taxonomy" id="2576840"/>
    <lineage>
        <taxon>Bacteria</taxon>
        <taxon>Pseudomonadati</taxon>
        <taxon>Pseudomonadota</taxon>
        <taxon>Gammaproteobacteria</taxon>
        <taxon>Cellvibrionales</taxon>
        <taxon>Microbulbiferaceae</taxon>
        <taxon>Microbulbifer</taxon>
    </lineage>
</organism>
<dbReference type="InterPro" id="IPR058625">
    <property type="entry name" value="MdtA-like_BSH"/>
</dbReference>
<dbReference type="Pfam" id="PF25917">
    <property type="entry name" value="BSH_RND"/>
    <property type="match status" value="1"/>
</dbReference>
<feature type="transmembrane region" description="Helical" evidence="4">
    <location>
        <begin position="17"/>
        <end position="37"/>
    </location>
</feature>
<name>A0ABY2UI95_9GAMM</name>
<feature type="domain" description="CusB-like beta-barrel" evidence="6">
    <location>
        <begin position="211"/>
        <end position="284"/>
    </location>
</feature>